<dbReference type="InterPro" id="IPR036806">
    <property type="entry name" value="YozE_SAM-like_sf"/>
</dbReference>
<accession>A0A0Q1B709</accession>
<reference evidence="3" key="2">
    <citation type="submission" date="2020-08" db="EMBL/GenBank/DDBJ databases">
        <title>Changes in the skin microbiome associated with squamous cell carcinoma in transplant recipients.</title>
        <authorList>
            <person name="Zaugg J."/>
            <person name="Krueger A."/>
            <person name="Lachner N."/>
        </authorList>
    </citation>
    <scope>NUCLEOTIDE SEQUENCE</scope>
    <source>
        <strain evidence="3">R5988</strain>
    </source>
</reference>
<protein>
    <recommendedName>
        <fullName evidence="1">UPF0346 protein CTJ08_00505</fullName>
    </recommendedName>
</protein>
<dbReference type="KEGG" id="seps:DP17_80"/>
<dbReference type="AlphaFoldDB" id="A0A0Q1B709"/>
<dbReference type="Pfam" id="PF06855">
    <property type="entry name" value="YozE_SAM_like"/>
    <property type="match status" value="1"/>
</dbReference>
<evidence type="ECO:0000313" key="6">
    <source>
        <dbReference type="Proteomes" id="UP000228502"/>
    </source>
</evidence>
<dbReference type="EMBL" id="JACGQI010000045">
    <property type="protein sequence ID" value="MBF2231396.1"/>
    <property type="molecule type" value="Genomic_DNA"/>
</dbReference>
<dbReference type="InterPro" id="IPR023089">
    <property type="entry name" value="YozE_SAM-like"/>
</dbReference>
<proteinExistence type="inferred from homology"/>
<dbReference type="GeneID" id="50018763"/>
<dbReference type="HAMAP" id="MF_01538">
    <property type="entry name" value="UPF0346"/>
    <property type="match status" value="1"/>
</dbReference>
<gene>
    <name evidence="5" type="ORF">CTJ08_00505</name>
    <name evidence="3" type="ORF">H3963_13430</name>
    <name evidence="4" type="ORF">I3V53_02245</name>
</gene>
<dbReference type="Proteomes" id="UP000648077">
    <property type="component" value="Unassembled WGS sequence"/>
</dbReference>
<organism evidence="3 7">
    <name type="scientific">Staphylococcus epidermidis</name>
    <dbReference type="NCBI Taxonomy" id="1282"/>
    <lineage>
        <taxon>Bacteria</taxon>
        <taxon>Bacillati</taxon>
        <taxon>Bacillota</taxon>
        <taxon>Bacilli</taxon>
        <taxon>Bacillales</taxon>
        <taxon>Staphylococcaceae</taxon>
        <taxon>Staphylococcus</taxon>
    </lineage>
</organism>
<name>A0A0Q1B709_STAEP</name>
<dbReference type="InterPro" id="IPR010673">
    <property type="entry name" value="UPF0346"/>
</dbReference>
<dbReference type="EMBL" id="JADPYN010000002">
    <property type="protein sequence ID" value="MBF9302911.1"/>
    <property type="molecule type" value="Genomic_DNA"/>
</dbReference>
<dbReference type="RefSeq" id="WP_001831241.1">
    <property type="nucleotide sequence ID" value="NZ_AP019721.1"/>
</dbReference>
<dbReference type="OMA" id="WLMTNRN"/>
<sequence>MVKNYSFYQFIMTVRGRKDDKGVFAEQIFEDLAFPKHEDDFNTLSEYIETHSEFTLPMSVFDDLYDDYTEWLKF</sequence>
<dbReference type="Proteomes" id="UP000228502">
    <property type="component" value="Unassembled WGS sequence"/>
</dbReference>
<evidence type="ECO:0000313" key="3">
    <source>
        <dbReference type="EMBL" id="MBF2231396.1"/>
    </source>
</evidence>
<evidence type="ECO:0000256" key="1">
    <source>
        <dbReference type="HAMAP-Rule" id="MF_01538"/>
    </source>
</evidence>
<dbReference type="Gene3D" id="1.10.150.260">
    <property type="entry name" value="YozE SAM-like"/>
    <property type="match status" value="1"/>
</dbReference>
<dbReference type="Proteomes" id="UP000622362">
    <property type="component" value="Unassembled WGS sequence"/>
</dbReference>
<evidence type="ECO:0000313" key="4">
    <source>
        <dbReference type="EMBL" id="MBF9302911.1"/>
    </source>
</evidence>
<comment type="similarity">
    <text evidence="1">Belongs to the UPF0346 family.</text>
</comment>
<dbReference type="PIRSF" id="PIRSF037262">
    <property type="entry name" value="UCP037262"/>
    <property type="match status" value="1"/>
</dbReference>
<dbReference type="NCBIfam" id="NF010193">
    <property type="entry name" value="PRK13672.1"/>
    <property type="match status" value="1"/>
</dbReference>
<dbReference type="OrthoDB" id="2242851at2"/>
<evidence type="ECO:0000259" key="2">
    <source>
        <dbReference type="Pfam" id="PF06855"/>
    </source>
</evidence>
<dbReference type="SMR" id="A0A0Q1B709"/>
<dbReference type="SUPFAM" id="SSF140652">
    <property type="entry name" value="YozE-like"/>
    <property type="match status" value="1"/>
</dbReference>
<reference evidence="4" key="3">
    <citation type="submission" date="2020-11" db="EMBL/GenBank/DDBJ databases">
        <title>Molecular epidemiology and genomic profiles of multidrug-resistant bacteria collected from clinical sources in South Africa.</title>
        <authorList>
            <person name="Asante J."/>
            <person name="Amoako D.G."/>
        </authorList>
    </citation>
    <scope>NUCLEOTIDE SEQUENCE</scope>
    <source>
        <strain evidence="4">C68</strain>
    </source>
</reference>
<reference evidence="5 6" key="1">
    <citation type="submission" date="2017-10" db="EMBL/GenBank/DDBJ databases">
        <title>genome sequences of Staph epi in chlorhexidine trial.</title>
        <authorList>
            <person name="Greninger A.L."/>
            <person name="Addetia A."/>
            <person name="Qin X."/>
            <person name="Zerr D."/>
        </authorList>
    </citation>
    <scope>NUCLEOTIDE SEQUENCE [LARGE SCALE GENOMIC DNA]</scope>
    <source>
        <strain evidence="5 6">SCH-17</strain>
    </source>
</reference>
<evidence type="ECO:0000313" key="7">
    <source>
        <dbReference type="Proteomes" id="UP000648077"/>
    </source>
</evidence>
<comment type="caution">
    <text evidence="3">The sequence shown here is derived from an EMBL/GenBank/DDBJ whole genome shotgun (WGS) entry which is preliminary data.</text>
</comment>
<evidence type="ECO:0000313" key="5">
    <source>
        <dbReference type="EMBL" id="PIH11353.1"/>
    </source>
</evidence>
<dbReference type="EMBL" id="PEJG01000001">
    <property type="protein sequence ID" value="PIH11353.1"/>
    <property type="molecule type" value="Genomic_DNA"/>
</dbReference>
<feature type="domain" description="YozE SAM-like" evidence="2">
    <location>
        <begin position="6"/>
        <end position="69"/>
    </location>
</feature>